<dbReference type="CDD" id="cd00296">
    <property type="entry name" value="SIR2"/>
    <property type="match status" value="1"/>
</dbReference>
<dbReference type="PANTHER" id="PTHR11085:SF8">
    <property type="entry name" value="NAD-DEPENDENT HISTONE DEACETYLASE HST3"/>
    <property type="match status" value="1"/>
</dbReference>
<comment type="similarity">
    <text evidence="1">Belongs to the sirtuin family. Class I subfamily.</text>
</comment>
<keyword evidence="2" id="KW-0808">Transferase</keyword>
<protein>
    <recommendedName>
        <fullName evidence="6">Deacetylase sirtuin-type domain-containing protein</fullName>
    </recommendedName>
</protein>
<dbReference type="Gene3D" id="3.40.50.1220">
    <property type="entry name" value="TPP-binding domain"/>
    <property type="match status" value="3"/>
</dbReference>
<feature type="region of interest" description="Disordered" evidence="5">
    <location>
        <begin position="559"/>
        <end position="649"/>
    </location>
</feature>
<reference evidence="7" key="1">
    <citation type="submission" date="2022-07" db="EMBL/GenBank/DDBJ databases">
        <title>Fungi with potential for degradation of polypropylene.</title>
        <authorList>
            <person name="Gostincar C."/>
        </authorList>
    </citation>
    <scope>NUCLEOTIDE SEQUENCE</scope>
    <source>
        <strain evidence="7">EXF-13308</strain>
    </source>
</reference>
<feature type="compositionally biased region" description="Basic and acidic residues" evidence="5">
    <location>
        <begin position="627"/>
        <end position="649"/>
    </location>
</feature>
<dbReference type="PROSITE" id="PS50305">
    <property type="entry name" value="SIRTUIN"/>
    <property type="match status" value="1"/>
</dbReference>
<gene>
    <name evidence="7" type="ORF">NKR23_g9151</name>
</gene>
<dbReference type="EMBL" id="JANBVO010000034">
    <property type="protein sequence ID" value="KAJ9137507.1"/>
    <property type="molecule type" value="Genomic_DNA"/>
</dbReference>
<dbReference type="InterPro" id="IPR029035">
    <property type="entry name" value="DHS-like_NAD/FAD-binding_dom"/>
</dbReference>
<feature type="compositionally biased region" description="Low complexity" evidence="5">
    <location>
        <begin position="301"/>
        <end position="310"/>
    </location>
</feature>
<feature type="domain" description="Deacetylase sirtuin-type" evidence="6">
    <location>
        <begin position="7"/>
        <end position="552"/>
    </location>
</feature>
<evidence type="ECO:0000256" key="5">
    <source>
        <dbReference type="SAM" id="MobiDB-lite"/>
    </source>
</evidence>
<evidence type="ECO:0000256" key="2">
    <source>
        <dbReference type="ARBA" id="ARBA00022679"/>
    </source>
</evidence>
<keyword evidence="8" id="KW-1185">Reference proteome</keyword>
<dbReference type="InterPro" id="IPR050134">
    <property type="entry name" value="NAD-dep_sirtuin_deacylases"/>
</dbReference>
<dbReference type="GO" id="GO:0017136">
    <property type="term" value="F:histone deacetylase activity, NAD-dependent"/>
    <property type="evidence" value="ECO:0007669"/>
    <property type="project" value="TreeGrafter"/>
</dbReference>
<keyword evidence="3" id="KW-0520">NAD</keyword>
<comment type="caution">
    <text evidence="7">The sequence shown here is derived from an EMBL/GenBank/DDBJ whole genome shotgun (WGS) entry which is preliminary data.</text>
</comment>
<feature type="region of interest" description="Disordered" evidence="5">
    <location>
        <begin position="828"/>
        <end position="856"/>
    </location>
</feature>
<feature type="region of interest" description="Disordered" evidence="5">
    <location>
        <begin position="110"/>
        <end position="173"/>
    </location>
</feature>
<evidence type="ECO:0000313" key="7">
    <source>
        <dbReference type="EMBL" id="KAJ9137507.1"/>
    </source>
</evidence>
<dbReference type="GO" id="GO:0070403">
    <property type="term" value="F:NAD+ binding"/>
    <property type="evidence" value="ECO:0007669"/>
    <property type="project" value="InterPro"/>
</dbReference>
<dbReference type="Pfam" id="PF02146">
    <property type="entry name" value="SIR2"/>
    <property type="match status" value="2"/>
</dbReference>
<dbReference type="InterPro" id="IPR003000">
    <property type="entry name" value="Sirtuin"/>
</dbReference>
<evidence type="ECO:0000313" key="8">
    <source>
        <dbReference type="Proteomes" id="UP001174694"/>
    </source>
</evidence>
<evidence type="ECO:0000259" key="6">
    <source>
        <dbReference type="PROSITE" id="PS50305"/>
    </source>
</evidence>
<feature type="compositionally biased region" description="Polar residues" evidence="5">
    <location>
        <begin position="236"/>
        <end position="247"/>
    </location>
</feature>
<sequence length="980" mass="106788">MPTTHVKPESSDILQGIADSLWKSRKVVVVTGAGISTNSGIPDFRSENGLYSMIQAQLDAAVSGSGPVAGDCAGGEDGDYPQGAEQRPAKRRRICCDDEVSLGVDLYSKGLDTTQDEQPLSVREAPRVESQGEGALVREDVPELGGSFPEPNDLEREKEPSRQGSCDGPDDVVVDIELPSLRPTVSPRPTASLRSQAGLLKGMLRLTPGAVKAEPFRLSSDERVSTPRSPGHFAHASSQSLSDSEQAPTSFSSSPLSSPPPVLFDPYEEDTYMRDSTPPSSQRSSSSSADTPPSSNPFFASQSSGSGRSSLPNLKGRDLFDATIWSDPLKTSVFYSFATSLRQRAKNVAPTGCHYFIRQLRDTGKLVRCYTQNIDQMEDKEEPIPPGYYRKEVTIEVTYSRAETPTRAAGSNAFSYTDPFNAFDASSAGEPQTGTEMDERKRHSMVDNLFARTVKEPLQHVKRREHPKAHLISPIVQHDLSLAPDLLLIMGTSLRVHGLKVMVKEFAKAVHNKGGKVVFINFTKPADSVWADVIDYWVEWDCDAWVQDLREKKPTLFLPPGTIIEGETTQGARKRRDARGNTKAPSKTTKDNGDGKTTKDNARKANRRRSDDNGNSQVINGGRKNRKSNELETKGARREKPAAKRPMALRDDYTNGAYLSRKIMISLARISGREVETFPFRTALPMATEDLSPPTEAKKTAEPATAVLDQLASEVTGTEDVTAGQESPATFRQAAIASRGGHKRVTGARKPPELVELPQSTHLRVRRLPVASNDGISLDSSPAVIASPLPGSHEGSVVAAVKSNPRKRKRKTFFDDDFQIPARAEQVTPIKSSTKEAAAKPSGKKTRQKKASQPATGTHFHAVAAFEGQTAQPKLGQAMHEEPVDLILPPLKLASTEGSVALQASPEVHDEHLPTLEPSVVSPGPLIMSPDTKAHAALPQRPRDPFFIQDVLFNQMEVFDDPFPSLTKHLAVADDRFLTE</sequence>
<evidence type="ECO:0000256" key="4">
    <source>
        <dbReference type="PROSITE-ProRule" id="PRU00236"/>
    </source>
</evidence>
<accession>A0AA38RDD7</accession>
<dbReference type="GO" id="GO:0005634">
    <property type="term" value="C:nucleus"/>
    <property type="evidence" value="ECO:0007669"/>
    <property type="project" value="TreeGrafter"/>
</dbReference>
<organism evidence="7 8">
    <name type="scientific">Pleurostoma richardsiae</name>
    <dbReference type="NCBI Taxonomy" id="41990"/>
    <lineage>
        <taxon>Eukaryota</taxon>
        <taxon>Fungi</taxon>
        <taxon>Dikarya</taxon>
        <taxon>Ascomycota</taxon>
        <taxon>Pezizomycotina</taxon>
        <taxon>Sordariomycetes</taxon>
        <taxon>Sordariomycetidae</taxon>
        <taxon>Calosphaeriales</taxon>
        <taxon>Pleurostomataceae</taxon>
        <taxon>Pleurostoma</taxon>
    </lineage>
</organism>
<evidence type="ECO:0000256" key="1">
    <source>
        <dbReference type="ARBA" id="ARBA00006924"/>
    </source>
</evidence>
<feature type="region of interest" description="Disordered" evidence="5">
    <location>
        <begin position="214"/>
        <end position="313"/>
    </location>
</feature>
<evidence type="ECO:0000256" key="3">
    <source>
        <dbReference type="ARBA" id="ARBA00023027"/>
    </source>
</evidence>
<dbReference type="InterPro" id="IPR026590">
    <property type="entry name" value="Ssirtuin_cat_dom"/>
</dbReference>
<feature type="compositionally biased region" description="Basic and acidic residues" evidence="5">
    <location>
        <begin position="588"/>
        <end position="612"/>
    </location>
</feature>
<feature type="compositionally biased region" description="Low complexity" evidence="5">
    <location>
        <begin position="274"/>
        <end position="293"/>
    </location>
</feature>
<name>A0AA38RDD7_9PEZI</name>
<dbReference type="AlphaFoldDB" id="A0AA38RDD7"/>
<dbReference type="Proteomes" id="UP001174694">
    <property type="component" value="Unassembled WGS sequence"/>
</dbReference>
<dbReference type="PANTHER" id="PTHR11085">
    <property type="entry name" value="NAD-DEPENDENT PROTEIN DEACYLASE SIRTUIN-5, MITOCHONDRIAL-RELATED"/>
    <property type="match status" value="1"/>
</dbReference>
<comment type="caution">
    <text evidence="4">Lacks conserved residue(s) required for the propagation of feature annotation.</text>
</comment>
<proteinExistence type="inferred from homology"/>
<dbReference type="SUPFAM" id="SSF52467">
    <property type="entry name" value="DHS-like NAD/FAD-binding domain"/>
    <property type="match status" value="2"/>
</dbReference>